<evidence type="ECO:0000313" key="6">
    <source>
        <dbReference type="EMBL" id="RCX05434.1"/>
    </source>
</evidence>
<feature type="transmembrane region" description="Helical" evidence="3">
    <location>
        <begin position="493"/>
        <end position="514"/>
    </location>
</feature>
<feature type="transmembrane region" description="Helical" evidence="3">
    <location>
        <begin position="16"/>
        <end position="34"/>
    </location>
</feature>
<dbReference type="RefSeq" id="WP_037356166.1">
    <property type="nucleotide sequence ID" value="NZ_BHZF01000001.1"/>
</dbReference>
<feature type="transmembrane region" description="Helical" evidence="3">
    <location>
        <begin position="340"/>
        <end position="361"/>
    </location>
</feature>
<evidence type="ECO:0000256" key="1">
    <source>
        <dbReference type="ARBA" id="ARBA00009186"/>
    </source>
</evidence>
<keyword evidence="2" id="KW-0201">Cytochrome c-type biogenesis</keyword>
<dbReference type="PANTHER" id="PTHR43653">
    <property type="entry name" value="CYTOCHROME C ASSEMBLY PROTEIN-RELATED"/>
    <property type="match status" value="1"/>
</dbReference>
<feature type="transmembrane region" description="Helical" evidence="3">
    <location>
        <begin position="308"/>
        <end position="328"/>
    </location>
</feature>
<dbReference type="InterPro" id="IPR003567">
    <property type="entry name" value="Cyt_c_biogenesis"/>
</dbReference>
<dbReference type="InterPro" id="IPR032523">
    <property type="entry name" value="CcmF_C"/>
</dbReference>
<gene>
    <name evidence="6" type="ORF">DES35_101719</name>
</gene>
<dbReference type="PRINTS" id="PR01410">
    <property type="entry name" value="CCBIOGENESIS"/>
</dbReference>
<dbReference type="Proteomes" id="UP000253517">
    <property type="component" value="Unassembled WGS sequence"/>
</dbReference>
<comment type="caution">
    <text evidence="6">The sequence shown here is derived from an EMBL/GenBank/DDBJ whole genome shotgun (WGS) entry which is preliminary data.</text>
</comment>
<evidence type="ECO:0000256" key="2">
    <source>
        <dbReference type="ARBA" id="ARBA00022748"/>
    </source>
</evidence>
<dbReference type="GO" id="GO:0020037">
    <property type="term" value="F:heme binding"/>
    <property type="evidence" value="ECO:0007669"/>
    <property type="project" value="InterPro"/>
</dbReference>
<dbReference type="GO" id="GO:0015232">
    <property type="term" value="F:heme transmembrane transporter activity"/>
    <property type="evidence" value="ECO:0007669"/>
    <property type="project" value="InterPro"/>
</dbReference>
<feature type="transmembrane region" description="Helical" evidence="3">
    <location>
        <begin position="469"/>
        <end position="487"/>
    </location>
</feature>
<organism evidence="6 7">
    <name type="scientific">Schleiferia thermophila</name>
    <dbReference type="NCBI Taxonomy" id="884107"/>
    <lineage>
        <taxon>Bacteria</taxon>
        <taxon>Pseudomonadati</taxon>
        <taxon>Bacteroidota</taxon>
        <taxon>Flavobacteriia</taxon>
        <taxon>Flavobacteriales</taxon>
        <taxon>Schleiferiaceae</taxon>
        <taxon>Schleiferia</taxon>
    </lineage>
</organism>
<dbReference type="EMBL" id="QPJS01000001">
    <property type="protein sequence ID" value="RCX05434.1"/>
    <property type="molecule type" value="Genomic_DNA"/>
</dbReference>
<keyword evidence="3" id="KW-0812">Transmembrane</keyword>
<proteinExistence type="inferred from homology"/>
<accession>A0A369ADC8</accession>
<dbReference type="Pfam" id="PF01578">
    <property type="entry name" value="Cytochrom_C_asm"/>
    <property type="match status" value="1"/>
</dbReference>
<protein>
    <submittedName>
        <fullName evidence="6">Cytochrome c-type biogenesis protein CcmF</fullName>
    </submittedName>
</protein>
<sequence>MKYIGEATWIGEAGRLFTSLALVSALLSALFYYLHIQKKSEYYQQTGRWMFYIHAFSIISVVALMLVMLSGHYFEYDYAWKHTSRSLENRYIFSAFWEGQEGSFILWMFWHVVLLLVFTLTNHKFETPVLLISLLVQSFLVSMILGVYPFGVKIGSSPFVLIRELPENIGLPWTQMEDYLQKLPGFMDGRGLNPLLQNWWMTIHPPTLFLGFASTVIPFAFAFGSLISREYKEWLMPALPWTYFSLGILGAGILMGGAWAYESLSFGGFWAWDPVENASLVPWLTLAAAAHLMMIARTKGTALRTSYWMIFLTYFFILYSTFLTRSGVLGDASVHSFVDLGLNGQLLALLLFFLIIPFVFFGLRYKEIPDKSEDETFYSREFWMFVGALILLVSGFQIIFSTSIPVLNKLIGPEGLVKLLSENMAPPVDAIQHYNSFQLPFAIIITLLMAVGQFFGYRQKKAGRFWKSITTSAAISLVVTVFFASFFDMWKHPLHTLFTFTSAWAFFANLDYWLRLARGKWTVSGPSVAHAGFGLMMLGTVISQANQKIISKNRTYIAENIPASENVLLEKGDTISMNPYYLVWTDVWQENYRRYYKIDFLQPDGEQLRPAFSVVPHIQINDRMGLVAEPGTKHYLHNDIYTFLSYASDVQNRNSPDGYGDEMEFMISKGDTFIVDRYFMVLDSILGNTTRDLKTGEIKTVSVEAVVRLISAVGNRYELRPKYFIDEHGVVNHLDAESEDAGIKIRFKDIDQEKNKLVFTTWKKLDDGPDFIIMKAIIFPAINLLWAGIIMMTFGIFLAVYQRNKLRKN</sequence>
<evidence type="ECO:0000256" key="3">
    <source>
        <dbReference type="SAM" id="Phobius"/>
    </source>
</evidence>
<feature type="domain" description="Cytochrome c assembly protein" evidence="4">
    <location>
        <begin position="101"/>
        <end position="326"/>
    </location>
</feature>
<feature type="transmembrane region" description="Helical" evidence="3">
    <location>
        <begin position="521"/>
        <end position="542"/>
    </location>
</feature>
<dbReference type="InterPro" id="IPR002541">
    <property type="entry name" value="Cyt_c_assembly"/>
</dbReference>
<feature type="transmembrane region" description="Helical" evidence="3">
    <location>
        <begin position="208"/>
        <end position="227"/>
    </location>
</feature>
<keyword evidence="7" id="KW-1185">Reference proteome</keyword>
<feature type="transmembrane region" description="Helical" evidence="3">
    <location>
        <begin position="239"/>
        <end position="260"/>
    </location>
</feature>
<keyword evidence="3" id="KW-1133">Transmembrane helix</keyword>
<feature type="transmembrane region" description="Helical" evidence="3">
    <location>
        <begin position="55"/>
        <end position="74"/>
    </location>
</feature>
<feature type="transmembrane region" description="Helical" evidence="3">
    <location>
        <begin position="437"/>
        <end position="457"/>
    </location>
</feature>
<dbReference type="PANTHER" id="PTHR43653:SF1">
    <property type="entry name" value="CYTOCHROME C-TYPE BIOGENESIS PROTEIN CCMF"/>
    <property type="match status" value="1"/>
</dbReference>
<feature type="transmembrane region" description="Helical" evidence="3">
    <location>
        <begin position="382"/>
        <end position="400"/>
    </location>
</feature>
<name>A0A369ADC8_9FLAO</name>
<dbReference type="Pfam" id="PF16327">
    <property type="entry name" value="CcmF_C"/>
    <property type="match status" value="1"/>
</dbReference>
<dbReference type="GO" id="GO:0016020">
    <property type="term" value="C:membrane"/>
    <property type="evidence" value="ECO:0007669"/>
    <property type="project" value="InterPro"/>
</dbReference>
<evidence type="ECO:0000313" key="7">
    <source>
        <dbReference type="Proteomes" id="UP000253517"/>
    </source>
</evidence>
<feature type="transmembrane region" description="Helical" evidence="3">
    <location>
        <begin position="777"/>
        <end position="801"/>
    </location>
</feature>
<feature type="domain" description="Cytochrome c-type biogenesis protein CcmF C-terminal" evidence="5">
    <location>
        <begin position="347"/>
        <end position="547"/>
    </location>
</feature>
<evidence type="ECO:0000259" key="4">
    <source>
        <dbReference type="Pfam" id="PF01578"/>
    </source>
</evidence>
<evidence type="ECO:0000259" key="5">
    <source>
        <dbReference type="Pfam" id="PF16327"/>
    </source>
</evidence>
<feature type="transmembrane region" description="Helical" evidence="3">
    <location>
        <begin position="129"/>
        <end position="151"/>
    </location>
</feature>
<feature type="transmembrane region" description="Helical" evidence="3">
    <location>
        <begin position="280"/>
        <end position="296"/>
    </location>
</feature>
<dbReference type="AlphaFoldDB" id="A0A369ADC8"/>
<reference evidence="6 7" key="1">
    <citation type="submission" date="2018-07" db="EMBL/GenBank/DDBJ databases">
        <title>Genomic Encyclopedia of Type Strains, Phase IV (KMG-IV): sequencing the most valuable type-strain genomes for metagenomic binning, comparative biology and taxonomic classification.</title>
        <authorList>
            <person name="Goeker M."/>
        </authorList>
    </citation>
    <scope>NUCLEOTIDE SEQUENCE [LARGE SCALE GENOMIC DNA]</scope>
    <source>
        <strain evidence="6 7">DSM 21410</strain>
    </source>
</reference>
<feature type="transmembrane region" description="Helical" evidence="3">
    <location>
        <begin position="104"/>
        <end position="122"/>
    </location>
</feature>
<comment type="similarity">
    <text evidence="1">Belongs to the CcmF/CycK/Ccl1/NrfE/CcsA family.</text>
</comment>
<dbReference type="GO" id="GO:0017004">
    <property type="term" value="P:cytochrome complex assembly"/>
    <property type="evidence" value="ECO:0007669"/>
    <property type="project" value="UniProtKB-KW"/>
</dbReference>
<keyword evidence="3" id="KW-0472">Membrane</keyword>